<evidence type="ECO:0000256" key="12">
    <source>
        <dbReference type="ARBA" id="ARBA00023157"/>
    </source>
</evidence>
<dbReference type="GO" id="GO:0005615">
    <property type="term" value="C:extracellular space"/>
    <property type="evidence" value="ECO:0007669"/>
    <property type="project" value="TreeGrafter"/>
</dbReference>
<comment type="cofactor">
    <cofactor evidence="1">
        <name>Zn(2+)</name>
        <dbReference type="ChEBI" id="CHEBI:29105"/>
    </cofactor>
</comment>
<dbReference type="InterPro" id="IPR003146">
    <property type="entry name" value="M14A_act_pep"/>
</dbReference>
<dbReference type="PANTHER" id="PTHR11705:SF91">
    <property type="entry name" value="FI01817P-RELATED"/>
    <property type="match status" value="1"/>
</dbReference>
<evidence type="ECO:0000259" key="17">
    <source>
        <dbReference type="PROSITE" id="PS52035"/>
    </source>
</evidence>
<dbReference type="PRINTS" id="PR00765">
    <property type="entry name" value="CRBOXYPTASEA"/>
</dbReference>
<dbReference type="SUPFAM" id="SSF53187">
    <property type="entry name" value="Zn-dependent exopeptidases"/>
    <property type="match status" value="1"/>
</dbReference>
<dbReference type="PROSITE" id="PS00132">
    <property type="entry name" value="CARBOXYPEPT_ZN_1"/>
    <property type="match status" value="1"/>
</dbReference>
<dbReference type="PROSITE" id="PS51257">
    <property type="entry name" value="PROKAR_LIPOPROTEIN"/>
    <property type="match status" value="1"/>
</dbReference>
<evidence type="ECO:0000256" key="5">
    <source>
        <dbReference type="ARBA" id="ARBA00022645"/>
    </source>
</evidence>
<dbReference type="Gene3D" id="3.40.630.10">
    <property type="entry name" value="Zn peptidases"/>
    <property type="match status" value="1"/>
</dbReference>
<evidence type="ECO:0000256" key="9">
    <source>
        <dbReference type="ARBA" id="ARBA00022801"/>
    </source>
</evidence>
<keyword evidence="9" id="KW-0378">Hydrolase</keyword>
<evidence type="ECO:0000313" key="18">
    <source>
        <dbReference type="Proteomes" id="UP000515158"/>
    </source>
</evidence>
<dbReference type="OrthoDB" id="3626597at2759"/>
<feature type="compositionally biased region" description="Basic and acidic residues" evidence="15">
    <location>
        <begin position="82"/>
        <end position="124"/>
    </location>
</feature>
<feature type="domain" description="Peptidase M14" evidence="17">
    <location>
        <begin position="329"/>
        <end position="618"/>
    </location>
</feature>
<reference evidence="19 20" key="1">
    <citation type="submission" date="2025-04" db="UniProtKB">
        <authorList>
            <consortium name="RefSeq"/>
        </authorList>
    </citation>
    <scope>IDENTIFICATION</scope>
    <source>
        <tissue evidence="19 20">Total insect</tissue>
    </source>
</reference>
<dbReference type="SMART" id="SM00631">
    <property type="entry name" value="Zn_pept"/>
    <property type="match status" value="1"/>
</dbReference>
<evidence type="ECO:0000256" key="2">
    <source>
        <dbReference type="ARBA" id="ARBA00004613"/>
    </source>
</evidence>
<evidence type="ECO:0000256" key="8">
    <source>
        <dbReference type="ARBA" id="ARBA00022729"/>
    </source>
</evidence>
<feature type="region of interest" description="Disordered" evidence="15">
    <location>
        <begin position="81"/>
        <end position="124"/>
    </location>
</feature>
<keyword evidence="6" id="KW-0645">Protease</keyword>
<dbReference type="KEGG" id="tpal:117647258"/>
<dbReference type="Pfam" id="PF00246">
    <property type="entry name" value="Peptidase_M14"/>
    <property type="match status" value="1"/>
</dbReference>
<evidence type="ECO:0000256" key="14">
    <source>
        <dbReference type="PROSITE-ProRule" id="PRU01379"/>
    </source>
</evidence>
<dbReference type="InterPro" id="IPR057246">
    <property type="entry name" value="CARBOXYPEPT_ZN_1"/>
</dbReference>
<organism evidence="19">
    <name type="scientific">Thrips palmi</name>
    <name type="common">Melon thrips</name>
    <dbReference type="NCBI Taxonomy" id="161013"/>
    <lineage>
        <taxon>Eukaryota</taxon>
        <taxon>Metazoa</taxon>
        <taxon>Ecdysozoa</taxon>
        <taxon>Arthropoda</taxon>
        <taxon>Hexapoda</taxon>
        <taxon>Insecta</taxon>
        <taxon>Pterygota</taxon>
        <taxon>Neoptera</taxon>
        <taxon>Paraneoptera</taxon>
        <taxon>Thysanoptera</taxon>
        <taxon>Terebrantia</taxon>
        <taxon>Thripoidea</taxon>
        <taxon>Thripidae</taxon>
        <taxon>Thrips</taxon>
    </lineage>
</organism>
<keyword evidence="4" id="KW-0964">Secreted</keyword>
<evidence type="ECO:0000313" key="20">
    <source>
        <dbReference type="RefSeq" id="XP_034244851.1"/>
    </source>
</evidence>
<dbReference type="GeneID" id="117647258"/>
<dbReference type="RefSeq" id="XP_034244843.1">
    <property type="nucleotide sequence ID" value="XM_034388952.1"/>
</dbReference>
<keyword evidence="5" id="KW-0121">Carboxypeptidase</keyword>
<dbReference type="RefSeq" id="XP_034244851.1">
    <property type="nucleotide sequence ID" value="XM_034388960.1"/>
</dbReference>
<dbReference type="CDD" id="cd03860">
    <property type="entry name" value="M14_CP_A-B_like"/>
    <property type="match status" value="1"/>
</dbReference>
<accession>A0A6P8YXG9</accession>
<keyword evidence="11" id="KW-0482">Metalloprotease</keyword>
<evidence type="ECO:0000256" key="7">
    <source>
        <dbReference type="ARBA" id="ARBA00022723"/>
    </source>
</evidence>
<dbReference type="GO" id="GO:0004181">
    <property type="term" value="F:metallocarboxypeptidase activity"/>
    <property type="evidence" value="ECO:0007669"/>
    <property type="project" value="InterPro"/>
</dbReference>
<comment type="function">
    <text evidence="13">Involved in the digestion of the blood meal.</text>
</comment>
<comment type="subcellular location">
    <subcellularLocation>
        <location evidence="2">Secreted</location>
    </subcellularLocation>
</comment>
<feature type="chain" id="PRO_5044654846" evidence="16">
    <location>
        <begin position="32"/>
        <end position="621"/>
    </location>
</feature>
<feature type="active site" description="Proton donor/acceptor" evidence="14">
    <location>
        <position position="584"/>
    </location>
</feature>
<evidence type="ECO:0000256" key="3">
    <source>
        <dbReference type="ARBA" id="ARBA00005988"/>
    </source>
</evidence>
<keyword evidence="7" id="KW-0479">Metal-binding</keyword>
<keyword evidence="10" id="KW-0862">Zinc</keyword>
<keyword evidence="12" id="KW-1015">Disulfide bond</keyword>
<feature type="region of interest" description="Disordered" evidence="15">
    <location>
        <begin position="142"/>
        <end position="233"/>
    </location>
</feature>
<evidence type="ECO:0000256" key="1">
    <source>
        <dbReference type="ARBA" id="ARBA00001947"/>
    </source>
</evidence>
<dbReference type="GO" id="GO:0006508">
    <property type="term" value="P:proteolysis"/>
    <property type="evidence" value="ECO:0007669"/>
    <property type="project" value="UniProtKB-KW"/>
</dbReference>
<evidence type="ECO:0000256" key="11">
    <source>
        <dbReference type="ARBA" id="ARBA00023049"/>
    </source>
</evidence>
<feature type="signal peptide" evidence="16">
    <location>
        <begin position="1"/>
        <end position="31"/>
    </location>
</feature>
<evidence type="ECO:0000256" key="13">
    <source>
        <dbReference type="ARBA" id="ARBA00057299"/>
    </source>
</evidence>
<evidence type="ECO:0000256" key="6">
    <source>
        <dbReference type="ARBA" id="ARBA00022670"/>
    </source>
</evidence>
<evidence type="ECO:0000256" key="4">
    <source>
        <dbReference type="ARBA" id="ARBA00022525"/>
    </source>
</evidence>
<dbReference type="InterPro" id="IPR000834">
    <property type="entry name" value="Peptidase_M14"/>
</dbReference>
<dbReference type="PROSITE" id="PS52035">
    <property type="entry name" value="PEPTIDASE_M14"/>
    <property type="match status" value="1"/>
</dbReference>
<comment type="similarity">
    <text evidence="3 14">Belongs to the peptidase M14 family.</text>
</comment>
<keyword evidence="18" id="KW-1185">Reference proteome</keyword>
<sequence>MRCGGAPFRAMVVRAALVLAVLGACASRCACSPWNQDDVDRLRAWQERQDERLLMQQRGLEERQRLHDDLLLERLYQQTDGQLHRERQHDERQTERDERLNDHQRLRDDLQQDRQTEQSERQGHFQDIRDQHLDEHQQLHDELASDREREVEDLRRQREQLTDQTRRDRERTDREREREQQRREREQHRREQEREQEQRRVERERDLRDQRRRWRRDADAANATATDAVKSYEGSQLWRVQASEGDVANLQSLETNGVAQVWYSNATVWDLLVAAENQPHVSKLLADNKLAYTVVIADLQRAIAEENPALSEEELELTGRKGHRMTWQHYHRAADMAGWVDYLAKTYPDTCEAMVIGNSLEGRPLKVLHIKGKAGSPAMWIDGGIHAREWITSASVSYMVNELCENRDAYSSWLDKVDLYVLPLANPDGYEYSHQSDRMWRKNRRRGGGCDGIDLNRNFGYKWGGKGASPQPCQEIFRGSAAFSEPETNAIQNFVLSKKGSLKSYLSFHSYGQYVLYPWGYDRFVPPDHQDLQRVGTKMANAMRATSGLPYTVGSSAALLYPASGGSDDWAKGVAGMKYAFTIELRDTGRHGFVLPSSHILSSGKEVMAAVRTLAQEVALL</sequence>
<evidence type="ECO:0000256" key="10">
    <source>
        <dbReference type="ARBA" id="ARBA00022833"/>
    </source>
</evidence>
<evidence type="ECO:0000256" key="16">
    <source>
        <dbReference type="SAM" id="SignalP"/>
    </source>
</evidence>
<evidence type="ECO:0000256" key="15">
    <source>
        <dbReference type="SAM" id="MobiDB-lite"/>
    </source>
</evidence>
<dbReference type="PANTHER" id="PTHR11705">
    <property type="entry name" value="PROTEASE FAMILY M14 CARBOXYPEPTIDASE A,B"/>
    <property type="match status" value="1"/>
</dbReference>
<name>A0A6P8YXG9_THRPL</name>
<dbReference type="Gene3D" id="3.30.70.340">
    <property type="entry name" value="Metallocarboxypeptidase-like"/>
    <property type="match status" value="1"/>
</dbReference>
<proteinExistence type="inferred from homology"/>
<feature type="compositionally biased region" description="Basic and acidic residues" evidence="15">
    <location>
        <begin position="142"/>
        <end position="209"/>
    </location>
</feature>
<protein>
    <submittedName>
        <fullName evidence="19 20">Carboxypeptidase A4-like</fullName>
    </submittedName>
</protein>
<keyword evidence="8 16" id="KW-0732">Signal</keyword>
<gene>
    <name evidence="19 20" type="primary">LOC117647258</name>
</gene>
<dbReference type="FunFam" id="3.40.630.10:FF:000040">
    <property type="entry name" value="zinc carboxypeptidase"/>
    <property type="match status" value="1"/>
</dbReference>
<dbReference type="InterPro" id="IPR036990">
    <property type="entry name" value="M14A-like_propep"/>
</dbReference>
<evidence type="ECO:0000313" key="19">
    <source>
        <dbReference type="RefSeq" id="XP_034244843.1"/>
    </source>
</evidence>
<dbReference type="Pfam" id="PF02244">
    <property type="entry name" value="Propep_M14"/>
    <property type="match status" value="1"/>
</dbReference>
<dbReference type="AlphaFoldDB" id="A0A6P8YXG9"/>
<dbReference type="Proteomes" id="UP000515158">
    <property type="component" value="Unplaced"/>
</dbReference>
<dbReference type="SUPFAM" id="SSF54897">
    <property type="entry name" value="Protease propeptides/inhibitors"/>
    <property type="match status" value="1"/>
</dbReference>
<dbReference type="GO" id="GO:0008270">
    <property type="term" value="F:zinc ion binding"/>
    <property type="evidence" value="ECO:0007669"/>
    <property type="project" value="InterPro"/>
</dbReference>